<evidence type="ECO:0000313" key="2">
    <source>
        <dbReference type="EMBL" id="CAA2634752.1"/>
    </source>
</evidence>
<gene>
    <name evidence="2" type="ORF">SI7747_18020146</name>
</gene>
<dbReference type="Pfam" id="PF07727">
    <property type="entry name" value="RVT_2"/>
    <property type="match status" value="1"/>
</dbReference>
<dbReference type="AlphaFoldDB" id="A0A7I8JUG2"/>
<reference evidence="2 3" key="1">
    <citation type="submission" date="2019-12" db="EMBL/GenBank/DDBJ databases">
        <authorList>
            <person name="Scholz U."/>
            <person name="Mascher M."/>
            <person name="Fiebig A."/>
        </authorList>
    </citation>
    <scope>NUCLEOTIDE SEQUENCE</scope>
</reference>
<accession>A0A7I8JUG2</accession>
<dbReference type="Proteomes" id="UP001189122">
    <property type="component" value="Unassembled WGS sequence"/>
</dbReference>
<organism evidence="2">
    <name type="scientific">Spirodela intermedia</name>
    <name type="common">Intermediate duckweed</name>
    <dbReference type="NCBI Taxonomy" id="51605"/>
    <lineage>
        <taxon>Eukaryota</taxon>
        <taxon>Viridiplantae</taxon>
        <taxon>Streptophyta</taxon>
        <taxon>Embryophyta</taxon>
        <taxon>Tracheophyta</taxon>
        <taxon>Spermatophyta</taxon>
        <taxon>Magnoliopsida</taxon>
        <taxon>Liliopsida</taxon>
        <taxon>Araceae</taxon>
        <taxon>Lemnoideae</taxon>
        <taxon>Spirodela</taxon>
    </lineage>
</organism>
<sequence>MDDEMRALAKNQTWDLIELLQDMKTVGCKWVYLVKYKSDGSIERYKALMVAKGYTQIYGIDYQETFAPVAKMNIVYFLLPLAAIFSWNIQ</sequence>
<proteinExistence type="predicted"/>
<protein>
    <recommendedName>
        <fullName evidence="1">Reverse transcriptase Ty1/copia-type domain-containing protein</fullName>
    </recommendedName>
</protein>
<name>A0A7I8JUG2_SPIIN</name>
<keyword evidence="3" id="KW-1185">Reference proteome</keyword>
<dbReference type="EMBL" id="CACRZD030000018">
    <property type="protein sequence ID" value="CAA6673729.1"/>
    <property type="molecule type" value="Genomic_DNA"/>
</dbReference>
<evidence type="ECO:0000259" key="1">
    <source>
        <dbReference type="Pfam" id="PF07727"/>
    </source>
</evidence>
<feature type="domain" description="Reverse transcriptase Ty1/copia-type" evidence="1">
    <location>
        <begin position="11"/>
        <end position="89"/>
    </location>
</feature>
<evidence type="ECO:0000313" key="3">
    <source>
        <dbReference type="Proteomes" id="UP001189122"/>
    </source>
</evidence>
<dbReference type="EMBL" id="LR743605">
    <property type="protein sequence ID" value="CAA2634752.1"/>
    <property type="molecule type" value="Genomic_DNA"/>
</dbReference>
<dbReference type="InterPro" id="IPR013103">
    <property type="entry name" value="RVT_2"/>
</dbReference>